<organism evidence="1 2">
    <name type="scientific">Hyalomma asiaticum</name>
    <name type="common">Tick</name>
    <dbReference type="NCBI Taxonomy" id="266040"/>
    <lineage>
        <taxon>Eukaryota</taxon>
        <taxon>Metazoa</taxon>
        <taxon>Ecdysozoa</taxon>
        <taxon>Arthropoda</taxon>
        <taxon>Chelicerata</taxon>
        <taxon>Arachnida</taxon>
        <taxon>Acari</taxon>
        <taxon>Parasitiformes</taxon>
        <taxon>Ixodida</taxon>
        <taxon>Ixodoidea</taxon>
        <taxon>Ixodidae</taxon>
        <taxon>Hyalomminae</taxon>
        <taxon>Hyalomma</taxon>
    </lineage>
</organism>
<evidence type="ECO:0000313" key="1">
    <source>
        <dbReference type="EMBL" id="KAH6935735.1"/>
    </source>
</evidence>
<gene>
    <name evidence="1" type="ORF">HPB50_008676</name>
</gene>
<reference evidence="1" key="1">
    <citation type="submission" date="2020-05" db="EMBL/GenBank/DDBJ databases">
        <title>Large-scale comparative analyses of tick genomes elucidate their genetic diversity and vector capacities.</title>
        <authorList>
            <person name="Jia N."/>
            <person name="Wang J."/>
            <person name="Shi W."/>
            <person name="Du L."/>
            <person name="Sun Y."/>
            <person name="Zhan W."/>
            <person name="Jiang J."/>
            <person name="Wang Q."/>
            <person name="Zhang B."/>
            <person name="Ji P."/>
            <person name="Sakyi L.B."/>
            <person name="Cui X."/>
            <person name="Yuan T."/>
            <person name="Jiang B."/>
            <person name="Yang W."/>
            <person name="Lam T.T.-Y."/>
            <person name="Chang Q."/>
            <person name="Ding S."/>
            <person name="Wang X."/>
            <person name="Zhu J."/>
            <person name="Ruan X."/>
            <person name="Zhao L."/>
            <person name="Wei J."/>
            <person name="Que T."/>
            <person name="Du C."/>
            <person name="Cheng J."/>
            <person name="Dai P."/>
            <person name="Han X."/>
            <person name="Huang E."/>
            <person name="Gao Y."/>
            <person name="Liu J."/>
            <person name="Shao H."/>
            <person name="Ye R."/>
            <person name="Li L."/>
            <person name="Wei W."/>
            <person name="Wang X."/>
            <person name="Wang C."/>
            <person name="Yang T."/>
            <person name="Huo Q."/>
            <person name="Li W."/>
            <person name="Guo W."/>
            <person name="Chen H."/>
            <person name="Zhou L."/>
            <person name="Ni X."/>
            <person name="Tian J."/>
            <person name="Zhou Y."/>
            <person name="Sheng Y."/>
            <person name="Liu T."/>
            <person name="Pan Y."/>
            <person name="Xia L."/>
            <person name="Li J."/>
            <person name="Zhao F."/>
            <person name="Cao W."/>
        </authorList>
    </citation>
    <scope>NUCLEOTIDE SEQUENCE</scope>
    <source>
        <strain evidence="1">Hyas-2018</strain>
    </source>
</reference>
<dbReference type="EMBL" id="CM023483">
    <property type="protein sequence ID" value="KAH6935735.1"/>
    <property type="molecule type" value="Genomic_DNA"/>
</dbReference>
<dbReference type="Proteomes" id="UP000821845">
    <property type="component" value="Chromosome 3"/>
</dbReference>
<evidence type="ECO:0000313" key="2">
    <source>
        <dbReference type="Proteomes" id="UP000821845"/>
    </source>
</evidence>
<comment type="caution">
    <text evidence="1">The sequence shown here is derived from an EMBL/GenBank/DDBJ whole genome shotgun (WGS) entry which is preliminary data.</text>
</comment>
<keyword evidence="2" id="KW-1185">Reference proteome</keyword>
<proteinExistence type="predicted"/>
<sequence>MLPVTHAEMETKIPGYPAATMTQAFANAIPRGKSYEEELIHAHILFLRDFSKVINPSLRDRGDLALLDSFQTALKAALGNRNPERNARHVTLLIHMGVLVVPGMDVESTLLMWLRDARSRDIPVNGLLLRKRAEQLAVVLGHDDGVTFMQVAVSATAKAGFRQNDGSSDEESSVPDDETSDPSVWPQVREAFKADSFSDFVTFDNGVVDNEELTDEEVRATIKGRSELSSDNDSEHKDEFPAVRLTSQQVIDRIDEVKDYFQLQQDDCSVEVLQLSEMQRKLVQSYTAQQLAASEDKEDPWPERESHSLDSLVQGAHQTQCVVECPLSSNVELLSATGEGPASEELEEPSESCTSEVPAVLQFAVKTSSLSLKAACDSYSVTE</sequence>
<accession>A0ACB7SMB9</accession>
<name>A0ACB7SMB9_HYAAI</name>
<protein>
    <submittedName>
        <fullName evidence="1">Uncharacterized protein</fullName>
    </submittedName>
</protein>